<comment type="subcellular location">
    <subcellularLocation>
        <location evidence="1">Membrane</location>
        <topology evidence="1">Multi-pass membrane protein</topology>
    </subcellularLocation>
</comment>
<dbReference type="InterPro" id="IPR051790">
    <property type="entry name" value="Cytochrome_c-biogenesis_DsbD"/>
</dbReference>
<keyword evidence="5 6" id="KW-0472">Membrane</keyword>
<keyword evidence="4 6" id="KW-1133">Transmembrane helix</keyword>
<dbReference type="Proteomes" id="UP000469215">
    <property type="component" value="Unassembled WGS sequence"/>
</dbReference>
<dbReference type="GO" id="GO:0017004">
    <property type="term" value="P:cytochrome complex assembly"/>
    <property type="evidence" value="ECO:0007669"/>
    <property type="project" value="InterPro"/>
</dbReference>
<evidence type="ECO:0000256" key="1">
    <source>
        <dbReference type="ARBA" id="ARBA00004141"/>
    </source>
</evidence>
<feature type="transmembrane region" description="Helical" evidence="6">
    <location>
        <begin position="223"/>
        <end position="244"/>
    </location>
</feature>
<dbReference type="EMBL" id="WWEQ01000029">
    <property type="protein sequence ID" value="MYM19907.1"/>
    <property type="molecule type" value="Genomic_DNA"/>
</dbReference>
<accession>A0A6N9H732</accession>
<evidence type="ECO:0000313" key="9">
    <source>
        <dbReference type="Proteomes" id="UP000469215"/>
    </source>
</evidence>
<protein>
    <submittedName>
        <fullName evidence="8">Cytochrome c biogenesis protein CcdA</fullName>
    </submittedName>
</protein>
<feature type="transmembrane region" description="Helical" evidence="6">
    <location>
        <begin position="182"/>
        <end position="203"/>
    </location>
</feature>
<evidence type="ECO:0000256" key="4">
    <source>
        <dbReference type="ARBA" id="ARBA00022989"/>
    </source>
</evidence>
<evidence type="ECO:0000256" key="5">
    <source>
        <dbReference type="ARBA" id="ARBA00023136"/>
    </source>
</evidence>
<feature type="transmembrane region" description="Helical" evidence="6">
    <location>
        <begin position="24"/>
        <end position="46"/>
    </location>
</feature>
<dbReference type="RefSeq" id="WP_160953360.1">
    <property type="nucleotide sequence ID" value="NZ_WWEQ01000029.1"/>
</dbReference>
<reference evidence="8 9" key="1">
    <citation type="submission" date="2020-01" db="EMBL/GenBank/DDBJ databases">
        <authorList>
            <person name="Deng T."/>
        </authorList>
    </citation>
    <scope>NUCLEOTIDE SEQUENCE [LARGE SCALE GENOMIC DNA]</scope>
    <source>
        <strain evidence="8 9">5221</strain>
    </source>
</reference>
<feature type="transmembrane region" description="Helical" evidence="6">
    <location>
        <begin position="67"/>
        <end position="92"/>
    </location>
</feature>
<sequence>MTGVLAGGLGHTFAQTALSGPLLAALGVSALAGLVSFLSPCVLPLVPGYVGYVTGLTGAHAKDRRTSTVVLGVSLFVLGFAVVFVCLGTVFSSLGALLGNWTDIAIRIMGVFVVIAGIVFMGGLRGLQRERRVHARPRAGLWGAPLLGATFALGWAPCIGPTLAAVLALSTGFGAEGSSARGALLTFAYCLGLGVPFLIVAVLVHKGMGRLRWVREHQRGIQLAGGAMLVAVGLVLISGLWTAWMSGVQNAVGGFETVI</sequence>
<evidence type="ECO:0000256" key="6">
    <source>
        <dbReference type="SAM" id="Phobius"/>
    </source>
</evidence>
<gene>
    <name evidence="8" type="ORF">GSY69_07990</name>
</gene>
<evidence type="ECO:0000313" key="8">
    <source>
        <dbReference type="EMBL" id="MYM19907.1"/>
    </source>
</evidence>
<evidence type="ECO:0000256" key="3">
    <source>
        <dbReference type="ARBA" id="ARBA00022692"/>
    </source>
</evidence>
<comment type="similarity">
    <text evidence="2">Belongs to the DsbD family.</text>
</comment>
<dbReference type="AlphaFoldDB" id="A0A6N9H732"/>
<dbReference type="PANTHER" id="PTHR31272:SF4">
    <property type="entry name" value="CYTOCHROME C-TYPE BIOGENESIS PROTEIN HI_1454-RELATED"/>
    <property type="match status" value="1"/>
</dbReference>
<feature type="transmembrane region" description="Helical" evidence="6">
    <location>
        <begin position="104"/>
        <end position="127"/>
    </location>
</feature>
<dbReference type="Pfam" id="PF02683">
    <property type="entry name" value="DsbD_TM"/>
    <property type="match status" value="1"/>
</dbReference>
<dbReference type="InterPro" id="IPR003834">
    <property type="entry name" value="Cyt_c_assmbl_TM_dom"/>
</dbReference>
<feature type="transmembrane region" description="Helical" evidence="6">
    <location>
        <begin position="139"/>
        <end position="170"/>
    </location>
</feature>
<evidence type="ECO:0000256" key="2">
    <source>
        <dbReference type="ARBA" id="ARBA00006143"/>
    </source>
</evidence>
<dbReference type="GO" id="GO:0016020">
    <property type="term" value="C:membrane"/>
    <property type="evidence" value="ECO:0007669"/>
    <property type="project" value="UniProtKB-SubCell"/>
</dbReference>
<comment type="caution">
    <text evidence="8">The sequence shown here is derived from an EMBL/GenBank/DDBJ whole genome shotgun (WGS) entry which is preliminary data.</text>
</comment>
<evidence type="ECO:0000259" key="7">
    <source>
        <dbReference type="Pfam" id="PF02683"/>
    </source>
</evidence>
<proteinExistence type="inferred from homology"/>
<feature type="domain" description="Cytochrome C biogenesis protein transmembrane" evidence="7">
    <location>
        <begin position="24"/>
        <end position="238"/>
    </location>
</feature>
<organism evidence="8 9">
    <name type="scientific">Brevibacterium rongguiense</name>
    <dbReference type="NCBI Taxonomy" id="2695267"/>
    <lineage>
        <taxon>Bacteria</taxon>
        <taxon>Bacillati</taxon>
        <taxon>Actinomycetota</taxon>
        <taxon>Actinomycetes</taxon>
        <taxon>Micrococcales</taxon>
        <taxon>Brevibacteriaceae</taxon>
        <taxon>Brevibacterium</taxon>
    </lineage>
</organism>
<name>A0A6N9H732_9MICO</name>
<keyword evidence="3 6" id="KW-0812">Transmembrane</keyword>
<keyword evidence="9" id="KW-1185">Reference proteome</keyword>
<dbReference type="PANTHER" id="PTHR31272">
    <property type="entry name" value="CYTOCHROME C-TYPE BIOGENESIS PROTEIN HI_1454-RELATED"/>
    <property type="match status" value="1"/>
</dbReference>